<keyword evidence="6" id="KW-0812">Transmembrane</keyword>
<comment type="caution">
    <text evidence="8">The sequence shown here is derived from an EMBL/GenBank/DDBJ whole genome shotgun (WGS) entry which is preliminary data.</text>
</comment>
<dbReference type="PROSITE" id="PS50847">
    <property type="entry name" value="GRAM_POS_ANCHORING"/>
    <property type="match status" value="1"/>
</dbReference>
<keyword evidence="3" id="KW-0732">Signal</keyword>
<evidence type="ECO:0000256" key="3">
    <source>
        <dbReference type="ARBA" id="ARBA00022729"/>
    </source>
</evidence>
<evidence type="ECO:0000256" key="2">
    <source>
        <dbReference type="ARBA" id="ARBA00022525"/>
    </source>
</evidence>
<gene>
    <name evidence="8" type="ORF">FC39_GL000533</name>
</gene>
<dbReference type="NCBIfam" id="TIGR01167">
    <property type="entry name" value="LPXTG_anchor"/>
    <property type="match status" value="1"/>
</dbReference>
<dbReference type="Pfam" id="PF17966">
    <property type="entry name" value="Muc_B2"/>
    <property type="match status" value="2"/>
</dbReference>
<reference evidence="8 9" key="1">
    <citation type="journal article" date="2015" name="Genome Announc.">
        <title>Expanding the biotechnology potential of lactobacilli through comparative genomics of 213 strains and associated genera.</title>
        <authorList>
            <person name="Sun Z."/>
            <person name="Harris H.M."/>
            <person name="McCann A."/>
            <person name="Guo C."/>
            <person name="Argimon S."/>
            <person name="Zhang W."/>
            <person name="Yang X."/>
            <person name="Jeffery I.B."/>
            <person name="Cooney J.C."/>
            <person name="Kagawa T.F."/>
            <person name="Liu W."/>
            <person name="Song Y."/>
            <person name="Salvetti E."/>
            <person name="Wrobel A."/>
            <person name="Rasinkangas P."/>
            <person name="Parkhill J."/>
            <person name="Rea M.C."/>
            <person name="O'Sullivan O."/>
            <person name="Ritari J."/>
            <person name="Douillard F.P."/>
            <person name="Paul Ross R."/>
            <person name="Yang R."/>
            <person name="Briner A.E."/>
            <person name="Felis G.E."/>
            <person name="de Vos W.M."/>
            <person name="Barrangou R."/>
            <person name="Klaenhammer T.R."/>
            <person name="Caufield P.W."/>
            <person name="Cui Y."/>
            <person name="Zhang H."/>
            <person name="O'Toole P.W."/>
        </authorList>
    </citation>
    <scope>NUCLEOTIDE SEQUENCE [LARGE SCALE GENOMIC DNA]</scope>
    <source>
        <strain evidence="8 9">DSM 5661</strain>
    </source>
</reference>
<sequence>MNSNEDTTNQSITDLNSALAKRNDQQKEAAQNSNVTVTKTKSHEITGTDANNAEQKAAEDYQKQAGNLIKAIDDQQKAQTQSDKAYENAVKAYNDALIKYRKTLHDAQSVQFGKNGPILDDRHKSKPLTVAVVDPKDPKNINKETGIVEIKPGEGDEVPVGDVIKTGNDLNQALSISSDDNATVTVDIDSKYQATLTYETGNDNDYKDQGVSTFAPQGAYHSIVFKSAETGKNTSEIADHFADVTFDNLHGSSYQGTPITKVVMSLSNLERKGTAQLNPNKGVSPEHYGKHAVVVYDDITRGFQFSGVSVDVTYTFYDSQGNQINFDSNKDDAWFTPFSLNNHGNYIEAVHSLDSKNIQPARLMGSSVKPHLKGDFNADADGEYADSVNDGVKITFNYSSEVLNDPKLNKNLTDDLFKEWDNSESDDPDGLRTFGAGLYHVKGNQIKLRFFIINKNQDFNYKTVKSGSMAGQPQWTYGSTWTGITTNIPHYSQAPAKPVKKGESTSATYYDNNLQVPGSVTYVVEDGAKGKNLSGLVDQTVNVDGQDHDLGYAQKDPYSFTNNINKETGTYGTWEKQDVVLPHINEGYAFYEQNKDGTYKYLASAKDKNLKQYLDAHDPNKVIYIKANRAYNIHYIDVNGIDKSSDFTTRGKDLIEHEVKNINSYIGDTKDATNRLLWNYADEGYVLVSNPSGDKLGKQKITSDMGTADDTLGDQYVYLKHGVVPVTPDKPEYPGNVKKEDQKATQVSHSRTIHYLDDETGTAISGVDAKKQTITWGRTAVYDKVDGKFLGYLGQDGKIDPKLTDDNSWAVISGAYDAVDSPDLTKLGYKAAPSLVQHQDDQSGKTVGSASGDPSKDAADVNVYYFHDMVTITPENPGHPREPINPNDPRPKDEQPKYPDGTDKDSLQHDVKRTIKYIYSDGSPASESVHDVLHFKETKVIDKVTGEVISDTWEGPKDFITKFSPHISGYTPDRLQVSNKNIGHDHDDIVETVIYTPDSVPPADPEDQGSTPTSDPIPDNPTDPKKPTQNVPNVPDGYEPDNGEDEGDIEIKIDKKKVGKTTKTEKNNRGGEVDKGISIDRHTSKKINEVKTDGVSTKIERVKNDVKTLPQTGEKKNIAGLVGLALLATAGLLILGGDKRKNK</sequence>
<evidence type="ECO:0000256" key="5">
    <source>
        <dbReference type="SAM" id="MobiDB-lite"/>
    </source>
</evidence>
<dbReference type="AlphaFoldDB" id="A0A0R1YDH6"/>
<dbReference type="InterPro" id="IPR036234">
    <property type="entry name" value="SA_I/II_PAC_V_sf"/>
</dbReference>
<protein>
    <recommendedName>
        <fullName evidence="7">Gram-positive cocci surface proteins LPxTG domain-containing protein</fullName>
    </recommendedName>
</protein>
<evidence type="ECO:0000259" key="7">
    <source>
        <dbReference type="PROSITE" id="PS50847"/>
    </source>
</evidence>
<dbReference type="OrthoDB" id="2330185at2"/>
<dbReference type="SUPFAM" id="SSF74914">
    <property type="entry name" value="V-region of surface antigen I/II (SA I/II, PAC)"/>
    <property type="match status" value="1"/>
</dbReference>
<feature type="compositionally biased region" description="Polar residues" evidence="5">
    <location>
        <begin position="1"/>
        <end position="16"/>
    </location>
</feature>
<keyword evidence="6" id="KW-1133">Transmembrane helix</keyword>
<feature type="region of interest" description="Disordered" evidence="5">
    <location>
        <begin position="1"/>
        <end position="59"/>
    </location>
</feature>
<dbReference type="eggNOG" id="COG0810">
    <property type="taxonomic scope" value="Bacteria"/>
</dbReference>
<feature type="region of interest" description="Disordered" evidence="5">
    <location>
        <begin position="835"/>
        <end position="855"/>
    </location>
</feature>
<feature type="region of interest" description="Disordered" evidence="5">
    <location>
        <begin position="872"/>
        <end position="909"/>
    </location>
</feature>
<dbReference type="Proteomes" id="UP000051223">
    <property type="component" value="Unassembled WGS sequence"/>
</dbReference>
<feature type="transmembrane region" description="Helical" evidence="6">
    <location>
        <begin position="1118"/>
        <end position="1137"/>
    </location>
</feature>
<evidence type="ECO:0000256" key="4">
    <source>
        <dbReference type="ARBA" id="ARBA00023088"/>
    </source>
</evidence>
<feature type="compositionally biased region" description="Polar residues" evidence="5">
    <location>
        <begin position="28"/>
        <end position="39"/>
    </location>
</feature>
<dbReference type="Gene3D" id="2.60.530.10">
    <property type="entry name" value="Major cell-surface adhesin PAc"/>
    <property type="match status" value="1"/>
</dbReference>
<evidence type="ECO:0000313" key="8">
    <source>
        <dbReference type="EMBL" id="KRM40510.1"/>
    </source>
</evidence>
<keyword evidence="9" id="KW-1185">Reference proteome</keyword>
<dbReference type="Pfam" id="PF00746">
    <property type="entry name" value="Gram_pos_anchor"/>
    <property type="match status" value="1"/>
</dbReference>
<dbReference type="STRING" id="1423754.FC39_GL000533"/>
<feature type="compositionally biased region" description="Basic and acidic residues" evidence="5">
    <location>
        <begin position="1062"/>
        <end position="1076"/>
    </location>
</feature>
<keyword evidence="2" id="KW-0964">Secreted</keyword>
<feature type="compositionally biased region" description="Basic and acidic residues" evidence="5">
    <location>
        <begin position="889"/>
        <end position="909"/>
    </location>
</feature>
<feature type="domain" description="Gram-positive cocci surface proteins LPxTG" evidence="7">
    <location>
        <begin position="1109"/>
        <end position="1143"/>
    </location>
</feature>
<feature type="compositionally biased region" description="Acidic residues" evidence="5">
    <location>
        <begin position="1038"/>
        <end position="1048"/>
    </location>
</feature>
<dbReference type="InterPro" id="IPR019931">
    <property type="entry name" value="LPXTG_anchor"/>
</dbReference>
<dbReference type="InterPro" id="IPR041495">
    <property type="entry name" value="Mub_B2"/>
</dbReference>
<name>A0A0R1YDH6_9LACO</name>
<dbReference type="Gene3D" id="2.60.40.4300">
    <property type="match status" value="2"/>
</dbReference>
<keyword evidence="1" id="KW-0134">Cell wall</keyword>
<organism evidence="8 9">
    <name type="scientific">Lactobacillus hamsteri DSM 5661 = JCM 6256</name>
    <dbReference type="NCBI Taxonomy" id="1423754"/>
    <lineage>
        <taxon>Bacteria</taxon>
        <taxon>Bacillati</taxon>
        <taxon>Bacillota</taxon>
        <taxon>Bacilli</taxon>
        <taxon>Lactobacillales</taxon>
        <taxon>Lactobacillaceae</taxon>
        <taxon>Lactobacillus</taxon>
    </lineage>
</organism>
<accession>A0A0R1YDH6</accession>
<evidence type="ECO:0000313" key="9">
    <source>
        <dbReference type="Proteomes" id="UP000051223"/>
    </source>
</evidence>
<evidence type="ECO:0000256" key="6">
    <source>
        <dbReference type="SAM" id="Phobius"/>
    </source>
</evidence>
<feature type="region of interest" description="Disordered" evidence="5">
    <location>
        <begin position="996"/>
        <end position="1076"/>
    </location>
</feature>
<dbReference type="RefSeq" id="WP_025080444.1">
    <property type="nucleotide sequence ID" value="NZ_AZGI01000015.1"/>
</dbReference>
<evidence type="ECO:0000256" key="1">
    <source>
        <dbReference type="ARBA" id="ARBA00022512"/>
    </source>
</evidence>
<dbReference type="EMBL" id="AZGI01000015">
    <property type="protein sequence ID" value="KRM40510.1"/>
    <property type="molecule type" value="Genomic_DNA"/>
</dbReference>
<dbReference type="PATRIC" id="fig|1423754.3.peg.552"/>
<keyword evidence="4" id="KW-0572">Peptidoglycan-anchor</keyword>
<proteinExistence type="predicted"/>
<keyword evidence="6" id="KW-0472">Membrane</keyword>